<comment type="caution">
    <text evidence="3">The sequence shown here is derived from an EMBL/GenBank/DDBJ whole genome shotgun (WGS) entry which is preliminary data.</text>
</comment>
<organism evidence="3 4">
    <name type="scientific">Streptomyces iconiensis</name>
    <dbReference type="NCBI Taxonomy" id="1384038"/>
    <lineage>
        <taxon>Bacteria</taxon>
        <taxon>Bacillati</taxon>
        <taxon>Actinomycetota</taxon>
        <taxon>Actinomycetes</taxon>
        <taxon>Kitasatosporales</taxon>
        <taxon>Streptomycetaceae</taxon>
        <taxon>Streptomyces</taxon>
    </lineage>
</organism>
<keyword evidence="4" id="KW-1185">Reference proteome</keyword>
<keyword evidence="1" id="KW-1133">Transmembrane helix</keyword>
<dbReference type="RefSeq" id="WP_274043085.1">
    <property type="nucleotide sequence ID" value="NZ_JANCPR020000037.1"/>
</dbReference>
<evidence type="ECO:0000313" key="4">
    <source>
        <dbReference type="Proteomes" id="UP001214441"/>
    </source>
</evidence>
<sequence>MHVFTTYAPLAGIAAAGAALAGVEATGHVPAALWAVWAVAALATVTAWLYRRHLDRTN</sequence>
<dbReference type="EMBL" id="JANCPR020000037">
    <property type="protein sequence ID" value="MDJ1136232.1"/>
    <property type="molecule type" value="Genomic_DNA"/>
</dbReference>
<feature type="transmembrane region" description="Helical" evidence="1">
    <location>
        <begin position="31"/>
        <end position="50"/>
    </location>
</feature>
<proteinExistence type="predicted"/>
<name>A0ABT7A4F7_9ACTN</name>
<keyword evidence="1" id="KW-0472">Membrane</keyword>
<keyword evidence="1" id="KW-0812">Transmembrane</keyword>
<feature type="chain" id="PRO_5046233779" evidence="2">
    <location>
        <begin position="22"/>
        <end position="58"/>
    </location>
</feature>
<accession>A0ABT7A4F7</accession>
<keyword evidence="2" id="KW-0732">Signal</keyword>
<reference evidence="3 4" key="1">
    <citation type="submission" date="2023-05" db="EMBL/GenBank/DDBJ databases">
        <title>Streptantibioticus silvisoli sp. nov., acidotolerant actinomycetes 1 from pine litter.</title>
        <authorList>
            <person name="Swiecimska M."/>
            <person name="Golinska P."/>
            <person name="Sangal V."/>
            <person name="Wachnowicz B."/>
            <person name="Goodfellow M."/>
        </authorList>
    </citation>
    <scope>NUCLEOTIDE SEQUENCE [LARGE SCALE GENOMIC DNA]</scope>
    <source>
        <strain evidence="3 4">DSM 42109</strain>
    </source>
</reference>
<gene>
    <name evidence="3" type="ORF">NMN56_030665</name>
</gene>
<protein>
    <submittedName>
        <fullName evidence="3">Uncharacterized protein</fullName>
    </submittedName>
</protein>
<feature type="signal peptide" evidence="2">
    <location>
        <begin position="1"/>
        <end position="21"/>
    </location>
</feature>
<evidence type="ECO:0000313" key="3">
    <source>
        <dbReference type="EMBL" id="MDJ1136232.1"/>
    </source>
</evidence>
<evidence type="ECO:0000256" key="1">
    <source>
        <dbReference type="SAM" id="Phobius"/>
    </source>
</evidence>
<evidence type="ECO:0000256" key="2">
    <source>
        <dbReference type="SAM" id="SignalP"/>
    </source>
</evidence>
<dbReference type="Proteomes" id="UP001214441">
    <property type="component" value="Unassembled WGS sequence"/>
</dbReference>